<protein>
    <submittedName>
        <fullName evidence="2">Uncharacterized protein</fullName>
    </submittedName>
</protein>
<dbReference type="EMBL" id="CAJNYT010003357">
    <property type="protein sequence ID" value="CAF3553335.1"/>
    <property type="molecule type" value="Genomic_DNA"/>
</dbReference>
<keyword evidence="1" id="KW-1133">Transmembrane helix</keyword>
<accession>A0A818KF51</accession>
<evidence type="ECO:0000313" key="3">
    <source>
        <dbReference type="EMBL" id="CAF4812698.1"/>
    </source>
</evidence>
<reference evidence="2" key="1">
    <citation type="submission" date="2021-02" db="EMBL/GenBank/DDBJ databases">
        <authorList>
            <person name="Nowell W R."/>
        </authorList>
    </citation>
    <scope>NUCLEOTIDE SEQUENCE</scope>
</reference>
<keyword evidence="1" id="KW-0472">Membrane</keyword>
<dbReference type="AlphaFoldDB" id="A0A818KF51"/>
<evidence type="ECO:0000313" key="2">
    <source>
        <dbReference type="EMBL" id="CAF3553335.1"/>
    </source>
</evidence>
<gene>
    <name evidence="2" type="ORF">GRG538_LOCUS20351</name>
    <name evidence="3" type="ORF">QYT958_LOCUS24570</name>
</gene>
<dbReference type="Proteomes" id="UP000663872">
    <property type="component" value="Unassembled WGS sequence"/>
</dbReference>
<comment type="caution">
    <text evidence="2">The sequence shown here is derived from an EMBL/GenBank/DDBJ whole genome shotgun (WGS) entry which is preliminary data.</text>
</comment>
<evidence type="ECO:0000256" key="1">
    <source>
        <dbReference type="SAM" id="Phobius"/>
    </source>
</evidence>
<keyword evidence="1" id="KW-0812">Transmembrane</keyword>
<sequence>MTTSKLNTNPTILSKLETTPNLNSYNRDVGQQRISPSKRTAMINNLDPLIDNNNTTVLHQSKTCHSSRSTKQKEKCENANISLSKPESVSEEMYTTPLNNDDTRISSSIKQKQQARQEMGDYIRRDPNEDADEESMTTYAIMRKNKTPNEHIHSSLISSNNSAMHVQQQQQQGMGDHYHTSTRQQRTRSKTTGLLNRKYQRLMIEQQDLDTSLDEKNTYRWRIFIYIILLVVLAFIVYRFCLAVWPKRKKTLMEQFIDDIYNFFTP</sequence>
<dbReference type="Proteomes" id="UP000663848">
    <property type="component" value="Unassembled WGS sequence"/>
</dbReference>
<dbReference type="EMBL" id="CAJOBR010005279">
    <property type="protein sequence ID" value="CAF4812698.1"/>
    <property type="molecule type" value="Genomic_DNA"/>
</dbReference>
<name>A0A818KF51_9BILA</name>
<proteinExistence type="predicted"/>
<feature type="transmembrane region" description="Helical" evidence="1">
    <location>
        <begin position="223"/>
        <end position="245"/>
    </location>
</feature>
<organism evidence="2 4">
    <name type="scientific">Rotaria socialis</name>
    <dbReference type="NCBI Taxonomy" id="392032"/>
    <lineage>
        <taxon>Eukaryota</taxon>
        <taxon>Metazoa</taxon>
        <taxon>Spiralia</taxon>
        <taxon>Gnathifera</taxon>
        <taxon>Rotifera</taxon>
        <taxon>Eurotatoria</taxon>
        <taxon>Bdelloidea</taxon>
        <taxon>Philodinida</taxon>
        <taxon>Philodinidae</taxon>
        <taxon>Rotaria</taxon>
    </lineage>
</organism>
<evidence type="ECO:0000313" key="4">
    <source>
        <dbReference type="Proteomes" id="UP000663872"/>
    </source>
</evidence>